<comment type="caution">
    <text evidence="4">The sequence shown here is derived from an EMBL/GenBank/DDBJ whole genome shotgun (WGS) entry which is preliminary data.</text>
</comment>
<dbReference type="InterPro" id="IPR000253">
    <property type="entry name" value="FHA_dom"/>
</dbReference>
<feature type="transmembrane region" description="Helical" evidence="2">
    <location>
        <begin position="347"/>
        <end position="368"/>
    </location>
</feature>
<feature type="region of interest" description="Disordered" evidence="1">
    <location>
        <begin position="411"/>
        <end position="450"/>
    </location>
</feature>
<accession>A0A2V2YT60</accession>
<evidence type="ECO:0000313" key="5">
    <source>
        <dbReference type="Proteomes" id="UP000246635"/>
    </source>
</evidence>
<keyword evidence="2" id="KW-0812">Transmembrane</keyword>
<evidence type="ECO:0000313" key="4">
    <source>
        <dbReference type="EMBL" id="PWW02488.1"/>
    </source>
</evidence>
<dbReference type="EMBL" id="QGTQ01000009">
    <property type="protein sequence ID" value="PWW02488.1"/>
    <property type="molecule type" value="Genomic_DNA"/>
</dbReference>
<dbReference type="SUPFAM" id="SSF49879">
    <property type="entry name" value="SMAD/FHA domain"/>
    <property type="match status" value="1"/>
</dbReference>
<dbReference type="RefSeq" id="WP_110044522.1">
    <property type="nucleotide sequence ID" value="NZ_CP054613.1"/>
</dbReference>
<dbReference type="AlphaFoldDB" id="A0A2V2YT60"/>
<dbReference type="PROSITE" id="PS50006">
    <property type="entry name" value="FHA_DOMAIN"/>
    <property type="match status" value="1"/>
</dbReference>
<evidence type="ECO:0000259" key="3">
    <source>
        <dbReference type="PROSITE" id="PS50006"/>
    </source>
</evidence>
<organism evidence="4 5">
    <name type="scientific">Paenibacillus cellulosilyticus</name>
    <dbReference type="NCBI Taxonomy" id="375489"/>
    <lineage>
        <taxon>Bacteria</taxon>
        <taxon>Bacillati</taxon>
        <taxon>Bacillota</taxon>
        <taxon>Bacilli</taxon>
        <taxon>Bacillales</taxon>
        <taxon>Paenibacillaceae</taxon>
        <taxon>Paenibacillus</taxon>
    </lineage>
</organism>
<dbReference type="InterPro" id="IPR008984">
    <property type="entry name" value="SMAD_FHA_dom_sf"/>
</dbReference>
<dbReference type="CDD" id="cd00060">
    <property type="entry name" value="FHA"/>
    <property type="match status" value="1"/>
</dbReference>
<reference evidence="4 5" key="1">
    <citation type="submission" date="2018-05" db="EMBL/GenBank/DDBJ databases">
        <title>Genomic Encyclopedia of Type Strains, Phase III (KMG-III): the genomes of soil and plant-associated and newly described type strains.</title>
        <authorList>
            <person name="Whitman W."/>
        </authorList>
    </citation>
    <scope>NUCLEOTIDE SEQUENCE [LARGE SCALE GENOMIC DNA]</scope>
    <source>
        <strain evidence="4 5">CECT 5696</strain>
    </source>
</reference>
<feature type="transmembrane region" description="Helical" evidence="2">
    <location>
        <begin position="323"/>
        <end position="341"/>
    </location>
</feature>
<protein>
    <submittedName>
        <fullName evidence="4">FHA domain-containing protein</fullName>
    </submittedName>
</protein>
<feature type="domain" description="FHA" evidence="3">
    <location>
        <begin position="505"/>
        <end position="555"/>
    </location>
</feature>
<gene>
    <name evidence="4" type="ORF">DFQ01_109113</name>
</gene>
<dbReference type="OrthoDB" id="9783862at2"/>
<sequence>MEAFRVDFAMNRGHELILDREQPIKREELDAMELQMLRSNQVPFLLPVEWIEIDGCVTFRYSIEGRRMLSHQLQLQAITMQQFYMCLLSITEALDACKSYLLRPECCMLEEMYIFVGERWDDVSLLYVPFRNKEQAADELAAFVPLVMRLAAHVQQLDGVGLQTILRQVNDHRSVRPALIRTLLQLIGGENGESPHSTTASLSTAGMDQTMVGMNQWNELERISPITAAGVPSVSKALVQQQSWQQASTAKQPQSIGMGNGSKDMQAPVYPALEAAKVNQLVPSIPSPAEQPSFAIQQQHELQLSTLGEEDGAVSQQQSRNKWLMICGAAIVIALIWRYTYADRPSSSNLLVAVGASLCMAAVLFYLLKRQKNHDVLGQPPQHLSVAAKGQANDAADLNYWPESRLLEERLSSGEVGQSSPAPSTGNSLSRGTVMSAQREAANHPSVSSDATVWMGGSAATQNIGADNLIEGKGMKQPRWGLERTWKGKSDQYLLPSDHPSSAVLVIGRFSEKVDIADEHPGISRVHVEFGRSEDGCSAKDMGSRNGTTLNGSPMIAYKSYKLNNGDQLQLAGNAGPIYTVRQVG</sequence>
<name>A0A2V2YT60_9BACL</name>
<dbReference type="SMART" id="SM00240">
    <property type="entry name" value="FHA"/>
    <property type="match status" value="1"/>
</dbReference>
<evidence type="ECO:0000256" key="2">
    <source>
        <dbReference type="SAM" id="Phobius"/>
    </source>
</evidence>
<keyword evidence="5" id="KW-1185">Reference proteome</keyword>
<keyword evidence="2" id="KW-1133">Transmembrane helix</keyword>
<dbReference type="Proteomes" id="UP000246635">
    <property type="component" value="Unassembled WGS sequence"/>
</dbReference>
<dbReference type="Pfam" id="PF19909">
    <property type="entry name" value="DUF6382"/>
    <property type="match status" value="1"/>
</dbReference>
<dbReference type="InterPro" id="IPR045962">
    <property type="entry name" value="DUF6382"/>
</dbReference>
<keyword evidence="2" id="KW-0472">Membrane</keyword>
<dbReference type="Pfam" id="PF00498">
    <property type="entry name" value="FHA"/>
    <property type="match status" value="1"/>
</dbReference>
<proteinExistence type="predicted"/>
<dbReference type="Gene3D" id="2.60.200.20">
    <property type="match status" value="1"/>
</dbReference>
<evidence type="ECO:0000256" key="1">
    <source>
        <dbReference type="SAM" id="MobiDB-lite"/>
    </source>
</evidence>
<feature type="compositionally biased region" description="Polar residues" evidence="1">
    <location>
        <begin position="415"/>
        <end position="436"/>
    </location>
</feature>